<dbReference type="InterPro" id="IPR027843">
    <property type="entry name" value="DUF4440"/>
</dbReference>
<dbReference type="EMBL" id="FRCY01000016">
    <property type="protein sequence ID" value="SHN28234.1"/>
    <property type="molecule type" value="Genomic_DNA"/>
</dbReference>
<dbReference type="Pfam" id="PF14534">
    <property type="entry name" value="DUF4440"/>
    <property type="match status" value="1"/>
</dbReference>
<protein>
    <recommendedName>
        <fullName evidence="2">DUF4440 domain-containing protein</fullName>
    </recommendedName>
</protein>
<proteinExistence type="predicted"/>
<dbReference type="RefSeq" id="WP_073097073.1">
    <property type="nucleotide sequence ID" value="NZ_FRCY01000016.1"/>
</dbReference>
<feature type="domain" description="DUF4440" evidence="2">
    <location>
        <begin position="28"/>
        <end position="133"/>
    </location>
</feature>
<reference evidence="3 4" key="1">
    <citation type="submission" date="2016-11" db="EMBL/GenBank/DDBJ databases">
        <authorList>
            <person name="Jaros S."/>
            <person name="Januszkiewicz K."/>
            <person name="Wedrychowicz H."/>
        </authorList>
    </citation>
    <scope>NUCLEOTIDE SEQUENCE [LARGE SCALE GENOMIC DNA]</scope>
    <source>
        <strain evidence="3 4">CGMCC 1.6102</strain>
    </source>
</reference>
<dbReference type="AlphaFoldDB" id="A0A1M7QBR3"/>
<dbReference type="Gene3D" id="3.10.450.50">
    <property type="match status" value="1"/>
</dbReference>
<evidence type="ECO:0000259" key="2">
    <source>
        <dbReference type="Pfam" id="PF14534"/>
    </source>
</evidence>
<evidence type="ECO:0000256" key="1">
    <source>
        <dbReference type="SAM" id="SignalP"/>
    </source>
</evidence>
<gene>
    <name evidence="3" type="ORF">SAMN04488057_11638</name>
</gene>
<organism evidence="3 4">
    <name type="scientific">Cyclobacterium lianum</name>
    <dbReference type="NCBI Taxonomy" id="388280"/>
    <lineage>
        <taxon>Bacteria</taxon>
        <taxon>Pseudomonadati</taxon>
        <taxon>Bacteroidota</taxon>
        <taxon>Cytophagia</taxon>
        <taxon>Cytophagales</taxon>
        <taxon>Cyclobacteriaceae</taxon>
        <taxon>Cyclobacterium</taxon>
    </lineage>
</organism>
<dbReference type="OrthoDB" id="5383110at2"/>
<dbReference type="STRING" id="388280.SAMN04488057_11638"/>
<feature type="chain" id="PRO_5012319756" description="DUF4440 domain-containing protein" evidence="1">
    <location>
        <begin position="19"/>
        <end position="141"/>
    </location>
</feature>
<dbReference type="InterPro" id="IPR032710">
    <property type="entry name" value="NTF2-like_dom_sf"/>
</dbReference>
<evidence type="ECO:0000313" key="4">
    <source>
        <dbReference type="Proteomes" id="UP000184513"/>
    </source>
</evidence>
<accession>A0A1M7QBR3</accession>
<feature type="signal peptide" evidence="1">
    <location>
        <begin position="1"/>
        <end position="18"/>
    </location>
</feature>
<name>A0A1M7QBR3_9BACT</name>
<evidence type="ECO:0000313" key="3">
    <source>
        <dbReference type="EMBL" id="SHN28234.1"/>
    </source>
</evidence>
<keyword evidence="1" id="KW-0732">Signal</keyword>
<dbReference type="Proteomes" id="UP000184513">
    <property type="component" value="Unassembled WGS sequence"/>
</dbReference>
<sequence length="141" mass="15727">MFKYLFLISFLAVTSLFAQNKQIAAVENAVTELTRAMVDGDEVRLKKLTHAQLTYGHSNGLIENQSEFIQALASGESNFTEINIENQTVDISGNIALVRHFLIGRTHNKNSAPAPVNLGVLTVWQKNGKDWLLVARQAFKR</sequence>
<dbReference type="SUPFAM" id="SSF54427">
    <property type="entry name" value="NTF2-like"/>
    <property type="match status" value="1"/>
</dbReference>
<keyword evidence="4" id="KW-1185">Reference proteome</keyword>